<dbReference type="OrthoDB" id="4358152at2759"/>
<keyword evidence="2" id="KW-1185">Reference proteome</keyword>
<reference evidence="1 2" key="1">
    <citation type="submission" date="2014-02" db="EMBL/GenBank/DDBJ databases">
        <title>The genome sequence of Colletotrichum fioriniae PJ7.</title>
        <authorList>
            <person name="Baroncelli R."/>
            <person name="Thon M.R."/>
        </authorList>
    </citation>
    <scope>NUCLEOTIDE SEQUENCE [LARGE SCALE GENOMIC DNA]</scope>
    <source>
        <strain evidence="1 2">PJ7</strain>
    </source>
</reference>
<dbReference type="AlphaFoldDB" id="A0A010RGQ9"/>
<accession>A0A010RGQ9</accession>
<organism evidence="1 2">
    <name type="scientific">Colletotrichum fioriniae PJ7</name>
    <dbReference type="NCBI Taxonomy" id="1445577"/>
    <lineage>
        <taxon>Eukaryota</taxon>
        <taxon>Fungi</taxon>
        <taxon>Dikarya</taxon>
        <taxon>Ascomycota</taxon>
        <taxon>Pezizomycotina</taxon>
        <taxon>Sordariomycetes</taxon>
        <taxon>Hypocreomycetidae</taxon>
        <taxon>Glomerellales</taxon>
        <taxon>Glomerellaceae</taxon>
        <taxon>Colletotrichum</taxon>
        <taxon>Colletotrichum acutatum species complex</taxon>
    </lineage>
</organism>
<gene>
    <name evidence="1" type="ORF">CFIO01_03653</name>
</gene>
<evidence type="ECO:0008006" key="3">
    <source>
        <dbReference type="Google" id="ProtNLM"/>
    </source>
</evidence>
<protein>
    <recommendedName>
        <fullName evidence="3">F-box domain-containing protein</fullName>
    </recommendedName>
</protein>
<dbReference type="KEGG" id="cfj:CFIO01_03653"/>
<comment type="caution">
    <text evidence="1">The sequence shown here is derived from an EMBL/GenBank/DDBJ whole genome shotgun (WGS) entry which is preliminary data.</text>
</comment>
<dbReference type="STRING" id="1445577.A0A010RGQ9"/>
<sequence length="395" mass="44071">MDSKEAIHLEGLPTEVLLQILTQIDDVHCLWNLLISSPIASRVFNQYSEDIFWPAVTENNIPSQTQKVIRCIISIRSGAYKNTPHLTLAARISDREAGIVLGQSSDSDYILPTMDTTMIPNLTVMRSVLATASRLHSLSRLCIRHYQGSLVAAKTEGRLDAPDLSVHDKLSWCEEQRMIRAFWRVQIVLEMNLAARRSQLLGTKVEGKESKDLKTEVLDIQSFYDSTSTNFKAAYHEVMTAVDYLKSLSTSTTNSGNTLVDRMPPPDSFIEDISPSSREMPATPDTRRSALVLPADSLWIVDSMGRNAHSPMKFAGFEPYRRMGFAIWDRNRLARLGLASPPGHGRVTGLGSYFASWVKLLGSQDMARAEGKMREAECRGGRLDPLQPMIQDNAS</sequence>
<dbReference type="Proteomes" id="UP000020467">
    <property type="component" value="Unassembled WGS sequence"/>
</dbReference>
<evidence type="ECO:0000313" key="1">
    <source>
        <dbReference type="EMBL" id="EXF79536.1"/>
    </source>
</evidence>
<dbReference type="HOGENOM" id="CLU_037438_1_1_1"/>
<proteinExistence type="predicted"/>
<evidence type="ECO:0000313" key="2">
    <source>
        <dbReference type="Proteomes" id="UP000020467"/>
    </source>
</evidence>
<name>A0A010RGQ9_9PEZI</name>
<dbReference type="EMBL" id="JARH01000547">
    <property type="protein sequence ID" value="EXF79536.1"/>
    <property type="molecule type" value="Genomic_DNA"/>
</dbReference>
<dbReference type="eggNOG" id="ENOG502T1M9">
    <property type="taxonomic scope" value="Eukaryota"/>
</dbReference>